<protein>
    <submittedName>
        <fullName evidence="7">Radical SAM protein</fullName>
    </submittedName>
</protein>
<gene>
    <name evidence="7" type="ORF">CO054_02830</name>
</gene>
<comment type="cofactor">
    <cofactor evidence="1">
        <name>[4Fe-4S] cluster</name>
        <dbReference type="ChEBI" id="CHEBI:49883"/>
    </cofactor>
</comment>
<keyword evidence="2" id="KW-0004">4Fe-4S</keyword>
<accession>A0A2M8ES71</accession>
<dbReference type="AlphaFoldDB" id="A0A2M8ES71"/>
<evidence type="ECO:0000313" key="8">
    <source>
        <dbReference type="Proteomes" id="UP000229816"/>
    </source>
</evidence>
<evidence type="ECO:0000256" key="2">
    <source>
        <dbReference type="ARBA" id="ARBA00022485"/>
    </source>
</evidence>
<feature type="non-terminal residue" evidence="7">
    <location>
        <position position="126"/>
    </location>
</feature>
<name>A0A2M8ES71_9BACT</name>
<evidence type="ECO:0000256" key="1">
    <source>
        <dbReference type="ARBA" id="ARBA00001966"/>
    </source>
</evidence>
<dbReference type="PANTHER" id="PTHR30352">
    <property type="entry name" value="PYRUVATE FORMATE-LYASE-ACTIVATING ENZYME"/>
    <property type="match status" value="1"/>
</dbReference>
<keyword evidence="5" id="KW-0408">Iron</keyword>
<keyword evidence="3" id="KW-0949">S-adenosyl-L-methionine</keyword>
<dbReference type="PANTHER" id="PTHR30352:SF5">
    <property type="entry name" value="PYRUVATE FORMATE-LYASE 1-ACTIVATING ENZYME"/>
    <property type="match status" value="1"/>
</dbReference>
<proteinExistence type="predicted"/>
<evidence type="ECO:0000313" key="7">
    <source>
        <dbReference type="EMBL" id="PJC27949.1"/>
    </source>
</evidence>
<reference evidence="8" key="1">
    <citation type="submission" date="2017-09" db="EMBL/GenBank/DDBJ databases">
        <title>Depth-based differentiation of microbial function through sediment-hosted aquifers and enrichment of novel symbionts in the deep terrestrial subsurface.</title>
        <authorList>
            <person name="Probst A.J."/>
            <person name="Ladd B."/>
            <person name="Jarett J.K."/>
            <person name="Geller-Mcgrath D.E."/>
            <person name="Sieber C.M.K."/>
            <person name="Emerson J.B."/>
            <person name="Anantharaman K."/>
            <person name="Thomas B.C."/>
            <person name="Malmstrom R."/>
            <person name="Stieglmeier M."/>
            <person name="Klingl A."/>
            <person name="Woyke T."/>
            <person name="Ryan C.M."/>
            <person name="Banfield J.F."/>
        </authorList>
    </citation>
    <scope>NUCLEOTIDE SEQUENCE [LARGE SCALE GENOMIC DNA]</scope>
</reference>
<comment type="caution">
    <text evidence="7">The sequence shown here is derived from an EMBL/GenBank/DDBJ whole genome shotgun (WGS) entry which is preliminary data.</text>
</comment>
<dbReference type="GO" id="GO:0046872">
    <property type="term" value="F:metal ion binding"/>
    <property type="evidence" value="ECO:0007669"/>
    <property type="project" value="UniProtKB-KW"/>
</dbReference>
<evidence type="ECO:0000256" key="5">
    <source>
        <dbReference type="ARBA" id="ARBA00023004"/>
    </source>
</evidence>
<dbReference type="InterPro" id="IPR034457">
    <property type="entry name" value="Organic_radical-activating"/>
</dbReference>
<dbReference type="Gene3D" id="3.20.20.70">
    <property type="entry name" value="Aldolase class I"/>
    <property type="match status" value="1"/>
</dbReference>
<dbReference type="EMBL" id="PFSF01000063">
    <property type="protein sequence ID" value="PJC27949.1"/>
    <property type="molecule type" value="Genomic_DNA"/>
</dbReference>
<evidence type="ECO:0000256" key="3">
    <source>
        <dbReference type="ARBA" id="ARBA00022691"/>
    </source>
</evidence>
<dbReference type="GO" id="GO:0003824">
    <property type="term" value="F:catalytic activity"/>
    <property type="evidence" value="ECO:0007669"/>
    <property type="project" value="InterPro"/>
</dbReference>
<dbReference type="SUPFAM" id="SSF102114">
    <property type="entry name" value="Radical SAM enzymes"/>
    <property type="match status" value="1"/>
</dbReference>
<keyword evidence="6" id="KW-0411">Iron-sulfur</keyword>
<organism evidence="7 8">
    <name type="scientific">Candidatus Shapirobacteria bacterium CG_4_9_14_0_2_um_filter_39_11</name>
    <dbReference type="NCBI Taxonomy" id="1974478"/>
    <lineage>
        <taxon>Bacteria</taxon>
        <taxon>Candidatus Shapironibacteriota</taxon>
    </lineage>
</organism>
<dbReference type="GO" id="GO:0051539">
    <property type="term" value="F:4 iron, 4 sulfur cluster binding"/>
    <property type="evidence" value="ECO:0007669"/>
    <property type="project" value="UniProtKB-KW"/>
</dbReference>
<keyword evidence="4" id="KW-0479">Metal-binding</keyword>
<dbReference type="InterPro" id="IPR013785">
    <property type="entry name" value="Aldolase_TIM"/>
</dbReference>
<dbReference type="Proteomes" id="UP000229816">
    <property type="component" value="Unassembled WGS sequence"/>
</dbReference>
<sequence length="126" mass="14083">MKEALLYQKLKNNTARCNLCSHRCLIAPGKRGICFVRENQNGVLYSLVYGLAIAANVDPIEKKPLFHFLPGTKSFSIASAGCNFRCEFCQNWDISQITKGREGQIIGEELSPEDIVKKALETDCRS</sequence>
<evidence type="ECO:0000256" key="4">
    <source>
        <dbReference type="ARBA" id="ARBA00022723"/>
    </source>
</evidence>
<dbReference type="InterPro" id="IPR058240">
    <property type="entry name" value="rSAM_sf"/>
</dbReference>
<dbReference type="InterPro" id="IPR007197">
    <property type="entry name" value="rSAM"/>
</dbReference>
<evidence type="ECO:0000256" key="6">
    <source>
        <dbReference type="ARBA" id="ARBA00023014"/>
    </source>
</evidence>
<dbReference type="SFLD" id="SFLDS00029">
    <property type="entry name" value="Radical_SAM"/>
    <property type="match status" value="1"/>
</dbReference>